<comment type="caution">
    <text evidence="10">The sequence shown here is derived from an EMBL/GenBank/DDBJ whole genome shotgun (WGS) entry which is preliminary data.</text>
</comment>
<keyword evidence="3 7" id="KW-0067">ATP-binding</keyword>
<keyword evidence="11" id="KW-1185">Reference proteome</keyword>
<dbReference type="GO" id="GO:0016874">
    <property type="term" value="F:ligase activity"/>
    <property type="evidence" value="ECO:0007669"/>
    <property type="project" value="UniProtKB-KW"/>
</dbReference>
<feature type="region of interest" description="Disordered" evidence="8">
    <location>
        <begin position="1"/>
        <end position="24"/>
    </location>
</feature>
<comment type="similarity">
    <text evidence="7">Belongs to the class-I aminoacyl-tRNA synthetase family.</text>
</comment>
<evidence type="ECO:0000256" key="3">
    <source>
        <dbReference type="ARBA" id="ARBA00022840"/>
    </source>
</evidence>
<dbReference type="InterPro" id="IPR014729">
    <property type="entry name" value="Rossmann-like_a/b/a_fold"/>
</dbReference>
<protein>
    <submittedName>
        <fullName evidence="10">Class I tRNA ligase family protein</fullName>
    </submittedName>
</protein>
<evidence type="ECO:0000256" key="7">
    <source>
        <dbReference type="RuleBase" id="RU363039"/>
    </source>
</evidence>
<feature type="compositionally biased region" description="Low complexity" evidence="8">
    <location>
        <begin position="1"/>
        <end position="21"/>
    </location>
</feature>
<evidence type="ECO:0000256" key="5">
    <source>
        <dbReference type="ARBA" id="ARBA00023146"/>
    </source>
</evidence>
<dbReference type="Gene3D" id="3.40.50.620">
    <property type="entry name" value="HUPs"/>
    <property type="match status" value="1"/>
</dbReference>
<accession>A0ABR7SM09</accession>
<dbReference type="SUPFAM" id="SSF52374">
    <property type="entry name" value="Nucleotidylyl transferase"/>
    <property type="match status" value="1"/>
</dbReference>
<keyword evidence="2 7" id="KW-0547">Nucleotide-binding</keyword>
<comment type="catalytic activity">
    <reaction evidence="6">
        <text>tRNA(Met) + L-methionine + ATP = L-methionyl-tRNA(Met) + AMP + diphosphate</text>
        <dbReference type="Rhea" id="RHEA:13481"/>
        <dbReference type="Rhea" id="RHEA-COMP:9667"/>
        <dbReference type="Rhea" id="RHEA-COMP:9698"/>
        <dbReference type="ChEBI" id="CHEBI:30616"/>
        <dbReference type="ChEBI" id="CHEBI:33019"/>
        <dbReference type="ChEBI" id="CHEBI:57844"/>
        <dbReference type="ChEBI" id="CHEBI:78442"/>
        <dbReference type="ChEBI" id="CHEBI:78530"/>
        <dbReference type="ChEBI" id="CHEBI:456215"/>
        <dbReference type="EC" id="6.1.1.10"/>
    </reaction>
</comment>
<evidence type="ECO:0000259" key="9">
    <source>
        <dbReference type="Pfam" id="PF09334"/>
    </source>
</evidence>
<dbReference type="RefSeq" id="WP_187816961.1">
    <property type="nucleotide sequence ID" value="NZ_JACTVJ010000014.1"/>
</dbReference>
<evidence type="ECO:0000256" key="8">
    <source>
        <dbReference type="SAM" id="MobiDB-lite"/>
    </source>
</evidence>
<sequence>MNTPTDESTDKPTTSTSTPPDGLWITTTPLAPDGELHIGRLAGPYVAADVLARFLRADGRPALLTTGTADHRSSVEVRAQRGGREPGQVADSFRAAIVADWRRSGVAFDRVVRPLRDRSYRAGLVRLFKKLYEEGALVPRTRALPHCEPCARTLHGAHVRGGCPHCGAVSGAGVCRACARPHHGGDLTDPVCVRCGAAAVPKETRGLWLPLEPLREQLVEHWAAAALPPRLAAYCERLAAGGLPEIAVTNPGAWGVPVPVEGFTDQRIDAVFEDAVMQVVAHGGLGPSGPALPQQALHFGGFGHALGPVVLLPAVLIALGVKPVQRTLVNWTYRVDDAPGRHGAWALDLLNEYGSDTVRRHVVETWPLGRSTVFREVGLHRTRQVLDEEWNGWLRTLFAAVEEGSGGVVPAAAAGGAGWRALTARLHACARELRVAYEADTFDPRGAVPVLDAVVRGAAEFGRMHRSAPGGPQQEVLTGQLAVAAALAAWSWPLMPEGAGRLAAALGIEAGAPVTAEALTAPPAGTRIVAPGAPVFAF</sequence>
<evidence type="ECO:0000313" key="11">
    <source>
        <dbReference type="Proteomes" id="UP000642284"/>
    </source>
</evidence>
<keyword evidence="1 7" id="KW-0436">Ligase</keyword>
<keyword evidence="5 7" id="KW-0030">Aminoacyl-tRNA synthetase</keyword>
<evidence type="ECO:0000313" key="10">
    <source>
        <dbReference type="EMBL" id="MBC9716521.1"/>
    </source>
</evidence>
<dbReference type="Proteomes" id="UP000642284">
    <property type="component" value="Unassembled WGS sequence"/>
</dbReference>
<dbReference type="Pfam" id="PF09334">
    <property type="entry name" value="tRNA-synt_1g"/>
    <property type="match status" value="1"/>
</dbReference>
<organism evidence="10 11">
    <name type="scientific">Streptomyces polyasparticus</name>
    <dbReference type="NCBI Taxonomy" id="2767826"/>
    <lineage>
        <taxon>Bacteria</taxon>
        <taxon>Bacillati</taxon>
        <taxon>Actinomycetota</taxon>
        <taxon>Actinomycetes</taxon>
        <taxon>Kitasatosporales</taxon>
        <taxon>Streptomycetaceae</taxon>
        <taxon>Streptomyces</taxon>
    </lineage>
</organism>
<gene>
    <name evidence="10" type="ORF">H9Y04_28710</name>
</gene>
<name>A0ABR7SM09_9ACTN</name>
<evidence type="ECO:0000256" key="2">
    <source>
        <dbReference type="ARBA" id="ARBA00022741"/>
    </source>
</evidence>
<keyword evidence="4 7" id="KW-0648">Protein biosynthesis</keyword>
<evidence type="ECO:0000256" key="1">
    <source>
        <dbReference type="ARBA" id="ARBA00022598"/>
    </source>
</evidence>
<reference evidence="10 11" key="1">
    <citation type="submission" date="2020-08" db="EMBL/GenBank/DDBJ databases">
        <title>Genemic of Streptomyces polyaspartic.</title>
        <authorList>
            <person name="Liu W."/>
        </authorList>
    </citation>
    <scope>NUCLEOTIDE SEQUENCE [LARGE SCALE GENOMIC DNA]</scope>
    <source>
        <strain evidence="10 11">TRM66268-LWL</strain>
    </source>
</reference>
<proteinExistence type="inferred from homology"/>
<dbReference type="InterPro" id="IPR029038">
    <property type="entry name" value="MetRS_Zn"/>
</dbReference>
<dbReference type="PANTHER" id="PTHR45765">
    <property type="entry name" value="METHIONINE--TRNA LIGASE"/>
    <property type="match status" value="1"/>
</dbReference>
<dbReference type="InterPro" id="IPR015413">
    <property type="entry name" value="Methionyl/Leucyl_tRNA_Synth"/>
</dbReference>
<evidence type="ECO:0000256" key="6">
    <source>
        <dbReference type="ARBA" id="ARBA00047364"/>
    </source>
</evidence>
<dbReference type="EMBL" id="JACTVJ010000014">
    <property type="protein sequence ID" value="MBC9716521.1"/>
    <property type="molecule type" value="Genomic_DNA"/>
</dbReference>
<feature type="domain" description="Methionyl/Leucyl tRNA synthetase" evidence="9">
    <location>
        <begin position="25"/>
        <end position="278"/>
    </location>
</feature>
<dbReference type="Gene3D" id="2.20.28.20">
    <property type="entry name" value="Methionyl-tRNA synthetase, Zn-domain"/>
    <property type="match status" value="1"/>
</dbReference>
<evidence type="ECO:0000256" key="4">
    <source>
        <dbReference type="ARBA" id="ARBA00022917"/>
    </source>
</evidence>
<dbReference type="PANTHER" id="PTHR45765:SF1">
    <property type="entry name" value="METHIONINE--TRNA LIGASE, CYTOPLASMIC"/>
    <property type="match status" value="1"/>
</dbReference>
<dbReference type="InterPro" id="IPR023458">
    <property type="entry name" value="Met-tRNA_ligase_1"/>
</dbReference>